<evidence type="ECO:0000256" key="2">
    <source>
        <dbReference type="SAM" id="Phobius"/>
    </source>
</evidence>
<reference evidence="4" key="1">
    <citation type="submission" date="2020-10" db="EMBL/GenBank/DDBJ databases">
        <authorList>
            <person name="Gilroy R."/>
        </authorList>
    </citation>
    <scope>NUCLEOTIDE SEQUENCE</scope>
    <source>
        <strain evidence="4">13766</strain>
    </source>
</reference>
<dbReference type="PANTHER" id="PTHR32432">
    <property type="entry name" value="CELL DIVISION PROTEIN FTSA-RELATED"/>
    <property type="match status" value="1"/>
</dbReference>
<dbReference type="InterPro" id="IPR043129">
    <property type="entry name" value="ATPase_NBD"/>
</dbReference>
<accession>A0A9D1G1Z4</accession>
<protein>
    <submittedName>
        <fullName evidence="4">Pilus assembly protein PilM</fullName>
    </submittedName>
</protein>
<reference evidence="4" key="2">
    <citation type="journal article" date="2021" name="PeerJ">
        <title>Extensive microbial diversity within the chicken gut microbiome revealed by metagenomics and culture.</title>
        <authorList>
            <person name="Gilroy R."/>
            <person name="Ravi A."/>
            <person name="Getino M."/>
            <person name="Pursley I."/>
            <person name="Horton D.L."/>
            <person name="Alikhan N.F."/>
            <person name="Baker D."/>
            <person name="Gharbi K."/>
            <person name="Hall N."/>
            <person name="Watson M."/>
            <person name="Adriaenssens E.M."/>
            <person name="Foster-Nyarko E."/>
            <person name="Jarju S."/>
            <person name="Secka A."/>
            <person name="Antonio M."/>
            <person name="Oren A."/>
            <person name="Chaudhuri R.R."/>
            <person name="La Ragione R."/>
            <person name="Hildebrand F."/>
            <person name="Pallen M.J."/>
        </authorList>
    </citation>
    <scope>NUCLEOTIDE SEQUENCE</scope>
    <source>
        <strain evidence="4">13766</strain>
    </source>
</reference>
<dbReference type="PANTHER" id="PTHR32432:SF4">
    <property type="entry name" value="CELL DIVISION PROTEIN FTSA"/>
    <property type="match status" value="1"/>
</dbReference>
<dbReference type="InterPro" id="IPR050696">
    <property type="entry name" value="FtsA/MreB"/>
</dbReference>
<dbReference type="Pfam" id="PF14450">
    <property type="entry name" value="FtsA"/>
    <property type="match status" value="1"/>
</dbReference>
<evidence type="ECO:0000313" key="5">
    <source>
        <dbReference type="Proteomes" id="UP000824140"/>
    </source>
</evidence>
<dbReference type="GO" id="GO:0032153">
    <property type="term" value="C:cell division site"/>
    <property type="evidence" value="ECO:0007669"/>
    <property type="project" value="TreeGrafter"/>
</dbReference>
<evidence type="ECO:0000313" key="4">
    <source>
        <dbReference type="EMBL" id="HIS93293.1"/>
    </source>
</evidence>
<dbReference type="SUPFAM" id="SSF53067">
    <property type="entry name" value="Actin-like ATPase domain"/>
    <property type="match status" value="2"/>
</dbReference>
<dbReference type="InterPro" id="IPR003494">
    <property type="entry name" value="SHS2_FtsA"/>
</dbReference>
<dbReference type="Gene3D" id="3.30.420.40">
    <property type="match status" value="1"/>
</dbReference>
<dbReference type="AlphaFoldDB" id="A0A9D1G1Z4"/>
<dbReference type="GO" id="GO:0051301">
    <property type="term" value="P:cell division"/>
    <property type="evidence" value="ECO:0007669"/>
    <property type="project" value="InterPro"/>
</dbReference>
<comment type="caution">
    <text evidence="4">The sequence shown here is derived from an EMBL/GenBank/DDBJ whole genome shotgun (WGS) entry which is preliminary data.</text>
</comment>
<organism evidence="4 5">
    <name type="scientific">Candidatus Alectryocaccomicrobium excrementavium</name>
    <dbReference type="NCBI Taxonomy" id="2840668"/>
    <lineage>
        <taxon>Bacteria</taxon>
        <taxon>Bacillati</taxon>
        <taxon>Bacillota</taxon>
        <taxon>Clostridia</taxon>
        <taxon>Candidatus Alectryocaccomicrobium</taxon>
    </lineage>
</organism>
<dbReference type="EMBL" id="DVJN01000191">
    <property type="protein sequence ID" value="HIS93293.1"/>
    <property type="molecule type" value="Genomic_DNA"/>
</dbReference>
<dbReference type="GO" id="GO:0009898">
    <property type="term" value="C:cytoplasmic side of plasma membrane"/>
    <property type="evidence" value="ECO:0007669"/>
    <property type="project" value="TreeGrafter"/>
</dbReference>
<proteinExistence type="predicted"/>
<feature type="domain" description="SHS2" evidence="3">
    <location>
        <begin position="5"/>
        <end position="186"/>
    </location>
</feature>
<name>A0A9D1G1Z4_9FIRM</name>
<keyword evidence="2" id="KW-0812">Transmembrane</keyword>
<feature type="transmembrane region" description="Helical" evidence="2">
    <location>
        <begin position="173"/>
        <end position="194"/>
    </location>
</feature>
<sequence>MKTQAAAIEFGTSKIVTVFAESGGFSRCEIIGAGSVYYDGYKNGVWNRPDLLAEAVRNSISAAELEAKTRIHSVYVGVPCEYIQIRVAEAEVAINSANECVGDEQCDAVQDAAADKLRLADTQATVIHRSPAWFSVDGGKHTMAIHNVRGKRLRASVSFILADPDFMEDVCRLLNMLGITVLGFMAPMLGQTLLMLPMQERDRTCVLIDAGYLNTEITVVEGDAAVYHAVLPFGGGNITADIAYDLQLDMRDAEQVKRNFRLIPDAQGASNAPIVLTDEYGSRIQIPHNAARNAIERSLNEQCSLIERTLREASEYTGPRSLIYLTGGGIAMMNGGREYLSNKLGRPVRAPEAKAGKLNSPNYTSILGLVDLVFDSIEQRTPQDESLPGRLKSGLKGMFAKK</sequence>
<evidence type="ECO:0000259" key="3">
    <source>
        <dbReference type="SMART" id="SM00842"/>
    </source>
</evidence>
<keyword evidence="2" id="KW-0472">Membrane</keyword>
<gene>
    <name evidence="4" type="primary">pilM</name>
    <name evidence="4" type="ORF">IAA84_09785</name>
</gene>
<keyword evidence="2" id="KW-1133">Transmembrane helix</keyword>
<dbReference type="SMART" id="SM00842">
    <property type="entry name" value="FtsA"/>
    <property type="match status" value="1"/>
</dbReference>
<dbReference type="Proteomes" id="UP000824140">
    <property type="component" value="Unassembled WGS sequence"/>
</dbReference>
<evidence type="ECO:0000256" key="1">
    <source>
        <dbReference type="SAM" id="MobiDB-lite"/>
    </source>
</evidence>
<feature type="region of interest" description="Disordered" evidence="1">
    <location>
        <begin position="381"/>
        <end position="402"/>
    </location>
</feature>